<dbReference type="GeneID" id="78773523"/>
<evidence type="ECO:0000313" key="3">
    <source>
        <dbReference type="Proteomes" id="UP000483820"/>
    </source>
</evidence>
<dbReference type="RefSeq" id="XP_053592471.1">
    <property type="nucleotide sequence ID" value="XM_053723826.1"/>
</dbReference>
<protein>
    <recommendedName>
        <fullName evidence="1">Sdz-33 F-box domain-containing protein</fullName>
    </recommendedName>
</protein>
<organism evidence="2 3">
    <name type="scientific">Caenorhabditis remanei</name>
    <name type="common">Caenorhabditis vulgaris</name>
    <dbReference type="NCBI Taxonomy" id="31234"/>
    <lineage>
        <taxon>Eukaryota</taxon>
        <taxon>Metazoa</taxon>
        <taxon>Ecdysozoa</taxon>
        <taxon>Nematoda</taxon>
        <taxon>Chromadorea</taxon>
        <taxon>Rhabditida</taxon>
        <taxon>Rhabditina</taxon>
        <taxon>Rhabditomorpha</taxon>
        <taxon>Rhabditoidea</taxon>
        <taxon>Rhabditidae</taxon>
        <taxon>Peloderinae</taxon>
        <taxon>Caenorhabditis</taxon>
    </lineage>
</organism>
<accession>A0A6A5HWS0</accession>
<reference evidence="2 3" key="1">
    <citation type="submission" date="2019-12" db="EMBL/GenBank/DDBJ databases">
        <title>Chromosome-level assembly of the Caenorhabditis remanei genome.</title>
        <authorList>
            <person name="Teterina A.A."/>
            <person name="Willis J.H."/>
            <person name="Phillips P.C."/>
        </authorList>
    </citation>
    <scope>NUCLEOTIDE SEQUENCE [LARGE SCALE GENOMIC DNA]</scope>
    <source>
        <strain evidence="2 3">PX506</strain>
        <tissue evidence="2">Whole organism</tissue>
    </source>
</reference>
<evidence type="ECO:0000259" key="1">
    <source>
        <dbReference type="Pfam" id="PF07735"/>
    </source>
</evidence>
<dbReference type="Proteomes" id="UP000483820">
    <property type="component" value="Chromosome I"/>
</dbReference>
<feature type="domain" description="Sdz-33 F-box" evidence="1">
    <location>
        <begin position="2"/>
        <end position="40"/>
    </location>
</feature>
<evidence type="ECO:0000313" key="2">
    <source>
        <dbReference type="EMBL" id="KAF1771294.1"/>
    </source>
</evidence>
<gene>
    <name evidence="2" type="ORF">GCK72_003120</name>
</gene>
<name>A0A6A5HWS0_CAERE</name>
<dbReference type="Pfam" id="PF07735">
    <property type="entry name" value="FBA_2"/>
    <property type="match status" value="1"/>
</dbReference>
<sequence length="90" mass="10205">MACTCTTIKLEESHLGNKDLDEILRKWKAGGFPNLERLMIHSKFIAVNESTILGMSPFELRRKDLQTDDGSKKATFKLSTRSIEMSVTPF</sequence>
<proteinExistence type="predicted"/>
<dbReference type="EMBL" id="WUAV01000001">
    <property type="protein sequence ID" value="KAF1771294.1"/>
    <property type="molecule type" value="Genomic_DNA"/>
</dbReference>
<dbReference type="KEGG" id="crq:GCK72_003120"/>
<dbReference type="AlphaFoldDB" id="A0A6A5HWS0"/>
<dbReference type="CTD" id="78773523"/>
<comment type="caution">
    <text evidence="2">The sequence shown here is derived from an EMBL/GenBank/DDBJ whole genome shotgun (WGS) entry which is preliminary data.</text>
</comment>
<dbReference type="InterPro" id="IPR012885">
    <property type="entry name" value="F-box_Sdz-33"/>
</dbReference>